<evidence type="ECO:0000256" key="3">
    <source>
        <dbReference type="ARBA" id="ARBA00022946"/>
    </source>
</evidence>
<feature type="compositionally biased region" description="Acidic residues" evidence="5">
    <location>
        <begin position="308"/>
        <end position="318"/>
    </location>
</feature>
<dbReference type="GO" id="GO:0032543">
    <property type="term" value="P:mitochondrial translation"/>
    <property type="evidence" value="ECO:0007669"/>
    <property type="project" value="UniProtKB-ARBA"/>
</dbReference>
<dbReference type="Pfam" id="PF00472">
    <property type="entry name" value="RF-1"/>
    <property type="match status" value="1"/>
</dbReference>
<dbReference type="Gene3D" id="3.30.160.20">
    <property type="match status" value="1"/>
</dbReference>
<name>A0A316W533_9BASI</name>
<feature type="region of interest" description="Disordered" evidence="5">
    <location>
        <begin position="431"/>
        <end position="472"/>
    </location>
</feature>
<sequence>MSPVLQARIPLAIQARSNHTLIPFPASDQASRKAPTPVIFLTCRRLDILASIRDATERKSEQERQRSENVHAKRPGDGPPSWWPLPLHHWADKFSKGGWQGFLMDLDEDLTWSASEDNVEVETWMDRGASELSELVRGVSAFPPLLIAHGAACVVAEQYVASNPVSGLILHDPPLSIARARQRGLFVPEEVLPIEEPTYEPRFATICTWSAAELKRHKEEEQVPYYEVHRLEHLREEEASEALDRVIWELKSDEDADKVIEWAEEEAGLAAGDQAAALAEECQDSELDVNALLREVEADEQEAKSDEDAMPSEEEGQEEAMSAAAADTSADSAYMHSSAPKARALPSWFDESMGYRITSSSKEPILIPPSHLIETFIRGSGPGGQAINKLSTNVSLLHKPSGTRITCQETRSRDTNRMLARRKMSKAIDEIVRGEQSAERVKREKERRKALNRKKKSKRKYRALKEAQQELE</sequence>
<accession>A0A316W533</accession>
<evidence type="ECO:0000259" key="6">
    <source>
        <dbReference type="Pfam" id="PF00472"/>
    </source>
</evidence>
<dbReference type="RefSeq" id="XP_025370951.1">
    <property type="nucleotide sequence ID" value="XM_025516009.1"/>
</dbReference>
<evidence type="ECO:0000256" key="4">
    <source>
        <dbReference type="ARBA" id="ARBA00023128"/>
    </source>
</evidence>
<feature type="compositionally biased region" description="Basic and acidic residues" evidence="5">
    <location>
        <begin position="56"/>
        <end position="76"/>
    </location>
</feature>
<feature type="compositionally biased region" description="Low complexity" evidence="5">
    <location>
        <begin position="319"/>
        <end position="333"/>
    </location>
</feature>
<dbReference type="Proteomes" id="UP000245783">
    <property type="component" value="Unassembled WGS sequence"/>
</dbReference>
<evidence type="ECO:0000256" key="1">
    <source>
        <dbReference type="ARBA" id="ARBA00004173"/>
    </source>
</evidence>
<dbReference type="GO" id="GO:0003747">
    <property type="term" value="F:translation release factor activity"/>
    <property type="evidence" value="ECO:0007669"/>
    <property type="project" value="InterPro"/>
</dbReference>
<organism evidence="7 8">
    <name type="scientific">Ceraceosorus guamensis</name>
    <dbReference type="NCBI Taxonomy" id="1522189"/>
    <lineage>
        <taxon>Eukaryota</taxon>
        <taxon>Fungi</taxon>
        <taxon>Dikarya</taxon>
        <taxon>Basidiomycota</taxon>
        <taxon>Ustilaginomycotina</taxon>
        <taxon>Exobasidiomycetes</taxon>
        <taxon>Ceraceosorales</taxon>
        <taxon>Ceraceosoraceae</taxon>
        <taxon>Ceraceosorus</taxon>
    </lineage>
</organism>
<feature type="domain" description="Prokaryotic-type class I peptide chain release factors" evidence="6">
    <location>
        <begin position="365"/>
        <end position="463"/>
    </location>
</feature>
<dbReference type="EMBL" id="KZ819366">
    <property type="protein sequence ID" value="PWN43791.1"/>
    <property type="molecule type" value="Genomic_DNA"/>
</dbReference>
<dbReference type="PANTHER" id="PTHR46203:SF1">
    <property type="entry name" value="MITOCHONDRIAL TRANSLATION RELEASE FACTOR IN RESCUE"/>
    <property type="match status" value="1"/>
</dbReference>
<gene>
    <name evidence="7" type="ORF">IE81DRAFT_346185</name>
</gene>
<dbReference type="STRING" id="1522189.A0A316W533"/>
<feature type="compositionally biased region" description="Basic and acidic residues" evidence="5">
    <location>
        <begin position="463"/>
        <end position="472"/>
    </location>
</feature>
<dbReference type="AlphaFoldDB" id="A0A316W533"/>
<keyword evidence="8" id="KW-1185">Reference proteome</keyword>
<feature type="compositionally biased region" description="Basic and acidic residues" evidence="5">
    <location>
        <begin position="431"/>
        <end position="449"/>
    </location>
</feature>
<feature type="region of interest" description="Disordered" evidence="5">
    <location>
        <begin position="56"/>
        <end position="78"/>
    </location>
</feature>
<proteinExistence type="inferred from homology"/>
<evidence type="ECO:0000313" key="8">
    <source>
        <dbReference type="Proteomes" id="UP000245783"/>
    </source>
</evidence>
<keyword evidence="4" id="KW-0496">Mitochondrion</keyword>
<dbReference type="PANTHER" id="PTHR46203">
    <property type="entry name" value="PROBABLE PEPTIDE CHAIN RELEASE FACTOR C12ORF65"/>
    <property type="match status" value="1"/>
</dbReference>
<comment type="subcellular location">
    <subcellularLocation>
        <location evidence="1">Mitochondrion</location>
    </subcellularLocation>
</comment>
<evidence type="ECO:0000256" key="5">
    <source>
        <dbReference type="SAM" id="MobiDB-lite"/>
    </source>
</evidence>
<dbReference type="InterPro" id="IPR052405">
    <property type="entry name" value="Mito_Transl_Release_Factor"/>
</dbReference>
<dbReference type="GeneID" id="37037879"/>
<feature type="region of interest" description="Disordered" evidence="5">
    <location>
        <begin position="298"/>
        <end position="337"/>
    </location>
</feature>
<protein>
    <recommendedName>
        <fullName evidence="6">Prokaryotic-type class I peptide chain release factors domain-containing protein</fullName>
    </recommendedName>
</protein>
<dbReference type="InterPro" id="IPR000352">
    <property type="entry name" value="Pep_chain_release_fac_I"/>
</dbReference>
<evidence type="ECO:0000313" key="7">
    <source>
        <dbReference type="EMBL" id="PWN43791.1"/>
    </source>
</evidence>
<dbReference type="OrthoDB" id="277888at2759"/>
<dbReference type="GO" id="GO:0005739">
    <property type="term" value="C:mitochondrion"/>
    <property type="evidence" value="ECO:0007669"/>
    <property type="project" value="UniProtKB-SubCell"/>
</dbReference>
<dbReference type="InterPro" id="IPR045853">
    <property type="entry name" value="Pep_chain_release_fac_I_sf"/>
</dbReference>
<keyword evidence="3" id="KW-0809">Transit peptide</keyword>
<dbReference type="SUPFAM" id="SSF75620">
    <property type="entry name" value="Release factor"/>
    <property type="match status" value="1"/>
</dbReference>
<feature type="compositionally biased region" description="Basic residues" evidence="5">
    <location>
        <begin position="450"/>
        <end position="462"/>
    </location>
</feature>
<evidence type="ECO:0000256" key="2">
    <source>
        <dbReference type="ARBA" id="ARBA00010835"/>
    </source>
</evidence>
<comment type="similarity">
    <text evidence="2">Belongs to the prokaryotic/mitochondrial release factor family.</text>
</comment>
<reference evidence="7 8" key="1">
    <citation type="journal article" date="2018" name="Mol. Biol. Evol.">
        <title>Broad Genomic Sampling Reveals a Smut Pathogenic Ancestry of the Fungal Clade Ustilaginomycotina.</title>
        <authorList>
            <person name="Kijpornyongpan T."/>
            <person name="Mondo S.J."/>
            <person name="Barry K."/>
            <person name="Sandor L."/>
            <person name="Lee J."/>
            <person name="Lipzen A."/>
            <person name="Pangilinan J."/>
            <person name="LaButti K."/>
            <person name="Hainaut M."/>
            <person name="Henrissat B."/>
            <person name="Grigoriev I.V."/>
            <person name="Spatafora J.W."/>
            <person name="Aime M.C."/>
        </authorList>
    </citation>
    <scope>NUCLEOTIDE SEQUENCE [LARGE SCALE GENOMIC DNA]</scope>
    <source>
        <strain evidence="7 8">MCA 4658</strain>
    </source>
</reference>
<dbReference type="InParanoid" id="A0A316W533"/>